<dbReference type="InterPro" id="IPR036388">
    <property type="entry name" value="WH-like_DNA-bd_sf"/>
</dbReference>
<dbReference type="Pfam" id="PF21221">
    <property type="entry name" value="B_lactamase-like_C"/>
    <property type="match status" value="1"/>
</dbReference>
<dbReference type="Gene3D" id="3.60.15.10">
    <property type="entry name" value="Ribonuclease Z/Hydroxyacylglutathione hydrolase-like"/>
    <property type="match status" value="1"/>
</dbReference>
<evidence type="ECO:0000259" key="2">
    <source>
        <dbReference type="SMART" id="SM00849"/>
    </source>
</evidence>
<dbReference type="AlphaFoldDB" id="A0A937HIT5"/>
<evidence type="ECO:0000313" key="3">
    <source>
        <dbReference type="EMBL" id="MBL6762232.1"/>
    </source>
</evidence>
<protein>
    <submittedName>
        <fullName evidence="3">MBL fold metallo-hydrolase</fullName>
    </submittedName>
</protein>
<dbReference type="GO" id="GO:0017001">
    <property type="term" value="P:antibiotic catabolic process"/>
    <property type="evidence" value="ECO:0007669"/>
    <property type="project" value="UniProtKB-ARBA"/>
</dbReference>
<dbReference type="Proteomes" id="UP000785783">
    <property type="component" value="Unassembled WGS sequence"/>
</dbReference>
<dbReference type="InterPro" id="IPR048933">
    <property type="entry name" value="B_lactamase-like_C"/>
</dbReference>
<comment type="similarity">
    <text evidence="1">Belongs to the metallo-beta-lactamase superfamily. Class-B beta-lactamase family.</text>
</comment>
<evidence type="ECO:0000256" key="1">
    <source>
        <dbReference type="ARBA" id="ARBA00005250"/>
    </source>
</evidence>
<dbReference type="SMART" id="SM00849">
    <property type="entry name" value="Lactamase_B"/>
    <property type="match status" value="1"/>
</dbReference>
<dbReference type="PANTHER" id="PTHR42951">
    <property type="entry name" value="METALLO-BETA-LACTAMASE DOMAIN-CONTAINING"/>
    <property type="match status" value="1"/>
</dbReference>
<dbReference type="EMBL" id="JADHOK010000090">
    <property type="protein sequence ID" value="MBL6762232.1"/>
    <property type="molecule type" value="Genomic_DNA"/>
</dbReference>
<reference evidence="3" key="1">
    <citation type="submission" date="2020-10" db="EMBL/GenBank/DDBJ databases">
        <title>Microbiome of the Black Sea water column analyzed by genome centric metagenomics.</title>
        <authorList>
            <person name="Cabello-Yeves P.J."/>
            <person name="Callieri C."/>
            <person name="Picazo A."/>
            <person name="Mehrshad M."/>
            <person name="Haro-Moreno J.M."/>
            <person name="Roda-Garcia J."/>
            <person name="Dzembekova N."/>
            <person name="Slabakova V."/>
            <person name="Slabakova N."/>
            <person name="Moncheva S."/>
            <person name="Rodriguez-Valera F."/>
        </authorList>
    </citation>
    <scope>NUCLEOTIDE SEQUENCE</scope>
    <source>
        <strain evidence="3">BS307-5m-G5</strain>
    </source>
</reference>
<dbReference type="InterPro" id="IPR036866">
    <property type="entry name" value="RibonucZ/Hydroxyglut_hydro"/>
</dbReference>
<evidence type="ECO:0000313" key="4">
    <source>
        <dbReference type="Proteomes" id="UP000785783"/>
    </source>
</evidence>
<organism evidence="3 4">
    <name type="scientific">PS1 clade bacterium</name>
    <dbReference type="NCBI Taxonomy" id="2175152"/>
    <lineage>
        <taxon>Bacteria</taxon>
        <taxon>Pseudomonadati</taxon>
        <taxon>Pseudomonadota</taxon>
        <taxon>Alphaproteobacteria</taxon>
        <taxon>PS1 clade</taxon>
    </lineage>
</organism>
<dbReference type="Gene3D" id="1.10.10.10">
    <property type="entry name" value="Winged helix-like DNA-binding domain superfamily/Winged helix DNA-binding domain"/>
    <property type="match status" value="1"/>
</dbReference>
<dbReference type="InterPro" id="IPR001279">
    <property type="entry name" value="Metallo-B-lactamas"/>
</dbReference>
<dbReference type="PANTHER" id="PTHR42951:SF4">
    <property type="entry name" value="ACYL-COENZYME A THIOESTERASE MBLAC2"/>
    <property type="match status" value="1"/>
</dbReference>
<comment type="caution">
    <text evidence="3">The sequence shown here is derived from an EMBL/GenBank/DDBJ whole genome shotgun (WGS) entry which is preliminary data.</text>
</comment>
<accession>A0A937HIT5</accession>
<sequence>MSNQAKATSQAHGLRYPFDEKPGVGEPIEVADGVFWARMDLPYSLDHINVWLLRDGDGWVIVDTCVDMDSSRAHWEKLFEGFMGGKPVNKVIVTHMHPDHVGLAGWLVNRFDADFLMSRADYLMCRTMAADTGKSVPEEGLRFYRAAGFDDYALSRYSERFGGFGEHIHPLPQAYQRVRQDDEIEIDGHIWRIEIGSGHAPEHACLYCPEKNLLISGDQVIPRISSNVSLFPTEPMGNPLQDWIDSCHRLRDTIPDNVLVCPSHNEPFYGLHARLNALIEGHENSLMRLRDVCAEPRRAIDGKIFSVLFKRRIGREVFFMAAGESLAHLMCLVHRGELSMNYDEDGVCYYQQSINA</sequence>
<dbReference type="Pfam" id="PF00753">
    <property type="entry name" value="Lactamase_B"/>
    <property type="match status" value="1"/>
</dbReference>
<gene>
    <name evidence="3" type="ORF">ISQ19_06010</name>
</gene>
<dbReference type="SUPFAM" id="SSF56281">
    <property type="entry name" value="Metallo-hydrolase/oxidoreductase"/>
    <property type="match status" value="1"/>
</dbReference>
<feature type="domain" description="Metallo-beta-lactamase" evidence="2">
    <location>
        <begin position="47"/>
        <end position="264"/>
    </location>
</feature>
<name>A0A937HIT5_9PROT</name>
<proteinExistence type="inferred from homology"/>
<dbReference type="InterPro" id="IPR050855">
    <property type="entry name" value="NDM-1-like"/>
</dbReference>